<dbReference type="Proteomes" id="UP000006322">
    <property type="component" value="Unassembled WGS sequence"/>
</dbReference>
<dbReference type="Pfam" id="PF18623">
    <property type="entry name" value="TnsE_C"/>
    <property type="match status" value="1"/>
</dbReference>
<feature type="domain" description="TnsE C-terminal" evidence="1">
    <location>
        <begin position="368"/>
        <end position="516"/>
    </location>
</feature>
<dbReference type="AlphaFoldDB" id="K6ZSB4"/>
<proteinExistence type="predicted"/>
<dbReference type="STRING" id="1129793.GPLA_0807"/>
<organism evidence="2 3">
    <name type="scientific">Paraglaciecola polaris LMG 21857</name>
    <dbReference type="NCBI Taxonomy" id="1129793"/>
    <lineage>
        <taxon>Bacteria</taxon>
        <taxon>Pseudomonadati</taxon>
        <taxon>Pseudomonadota</taxon>
        <taxon>Gammaproteobacteria</taxon>
        <taxon>Alteromonadales</taxon>
        <taxon>Alteromonadaceae</taxon>
        <taxon>Paraglaciecola</taxon>
    </lineage>
</organism>
<comment type="caution">
    <text evidence="2">The sequence shown here is derived from an EMBL/GenBank/DDBJ whole genome shotgun (WGS) entry which is preliminary data.</text>
</comment>
<evidence type="ECO:0000259" key="1">
    <source>
        <dbReference type="Pfam" id="PF18623"/>
    </source>
</evidence>
<keyword evidence="3" id="KW-1185">Reference proteome</keyword>
<reference evidence="3" key="1">
    <citation type="journal article" date="2014" name="Environ. Microbiol.">
        <title>Comparative genomics of the marine bacterial genus Glaciecola reveals the high degree of genomic diversity and genomic characteristic for cold adaptation.</title>
        <authorList>
            <person name="Qin Q.L."/>
            <person name="Xie B.B."/>
            <person name="Yu Y."/>
            <person name="Shu Y.L."/>
            <person name="Rong J.C."/>
            <person name="Zhang Y.J."/>
            <person name="Zhao D.L."/>
            <person name="Chen X.L."/>
            <person name="Zhang X.Y."/>
            <person name="Chen B."/>
            <person name="Zhou B.C."/>
            <person name="Zhang Y.Z."/>
        </authorList>
    </citation>
    <scope>NUCLEOTIDE SEQUENCE [LARGE SCALE GENOMIC DNA]</scope>
    <source>
        <strain evidence="3">LMG 21857</strain>
    </source>
</reference>
<evidence type="ECO:0000313" key="2">
    <source>
        <dbReference type="EMBL" id="GAC31723.1"/>
    </source>
</evidence>
<gene>
    <name evidence="2" type="ORF">GPLA_0807</name>
</gene>
<name>K6ZSB4_9ALTE</name>
<dbReference type="EMBL" id="BAER01000023">
    <property type="protein sequence ID" value="GAC31723.1"/>
    <property type="molecule type" value="Genomic_DNA"/>
</dbReference>
<evidence type="ECO:0000313" key="3">
    <source>
        <dbReference type="Proteomes" id="UP000006322"/>
    </source>
</evidence>
<sequence length="525" mass="58979">MLYIGGIFRFFGNSEWYIQVRFSKSKKKSVLASLIPDLCVGRFYNVPDISDAKGKTALTRTNWSNVKAVKSGKELALNPINGVNRSEKYFLLQKKDMWLAIPQLELARSLFFQNNKMFGYAQSPVALNVDFRRSNVSQSNLMIEVMDSAQLSKGQFEKCFNATQLAYTLCDSSALNSFLSVHENFRLKQKTSKVGGCEVTWWNFGFNLPSLKGAKMEMMLSEHISTYQGQNLYVANEIKGITGIPHTLPLDIEFISQKWAKLAVSQSTLNEEKLEVAGEFIIDDEQGASSFSQTKIISSHGIGTFSLSPNRSARTKSSKGKVRIINETGEAEVSGSELINTDLPTLLGSASAAIFVATTEDDGDDKNIFDNFRSMLKKLCEESDLTLAELRIQKLRKIKGFKSHMKKDGTGTRKAAVAHLTSPSENFETITLIDVDQSDFPTSGSKKSLSTLIFKFTHLDDARAKAETILDELVIKSLRWPRNSFKKNNISTQNANHPPYYWVRKVDDDAIDRWVEKTKEKIQKL</sequence>
<protein>
    <recommendedName>
        <fullName evidence="1">TnsE C-terminal domain-containing protein</fullName>
    </recommendedName>
</protein>
<accession>K6ZSB4</accession>
<dbReference type="InterPro" id="IPR041419">
    <property type="entry name" value="TnsE_C"/>
</dbReference>